<dbReference type="Proteomes" id="UP000321034">
    <property type="component" value="Unassembled WGS sequence"/>
</dbReference>
<keyword evidence="3" id="KW-1185">Reference proteome</keyword>
<protein>
    <recommendedName>
        <fullName evidence="4">LppP/LprE family lipoprotein</fullName>
    </recommendedName>
</protein>
<dbReference type="RefSeq" id="WP_147894560.1">
    <property type="nucleotide sequence ID" value="NZ_BAAANR010000001.1"/>
</dbReference>
<name>A0A5C8HVP4_9MICO</name>
<dbReference type="AlphaFoldDB" id="A0A5C8HVP4"/>
<feature type="signal peptide" evidence="1">
    <location>
        <begin position="1"/>
        <end position="25"/>
    </location>
</feature>
<reference evidence="2 3" key="1">
    <citation type="submission" date="2019-08" db="EMBL/GenBank/DDBJ databases">
        <authorList>
            <person name="Dong K."/>
        </authorList>
    </citation>
    <scope>NUCLEOTIDE SEQUENCE [LARGE SCALE GENOMIC DNA]</scope>
    <source>
        <strain evidence="2 3">JCM14558</strain>
    </source>
</reference>
<feature type="chain" id="PRO_5022955637" description="LppP/LprE family lipoprotein" evidence="1">
    <location>
        <begin position="26"/>
        <end position="248"/>
    </location>
</feature>
<sequence>MTRTTSILAAAASLLLLAGGLAACATPSAPGSSSGTPAASPSDDASAPADADIDAAWLGGGTMIAVLTRGSSTCVPVASDVAYADGVLTVELADPPADQACTRDYVLRAFAVVVPEGVDPAEDLEIAVSGTEASGSTELAGVAGLVPSDGLEDGGVPTAGWSSADGVFALLTWGSSGCPPVVQDALVSAPGEITVTLAESPADRICTSDFAPRVTLGEVPGIESDTAYELVLQGDGLEGTRIPVAGVN</sequence>
<accession>A0A5C8HVP4</accession>
<evidence type="ECO:0008006" key="4">
    <source>
        <dbReference type="Google" id="ProtNLM"/>
    </source>
</evidence>
<comment type="caution">
    <text evidence="2">The sequence shown here is derived from an EMBL/GenBank/DDBJ whole genome shotgun (WGS) entry which is preliminary data.</text>
</comment>
<keyword evidence="1" id="KW-0732">Signal</keyword>
<gene>
    <name evidence="2" type="ORF">FVP77_10365</name>
</gene>
<evidence type="ECO:0000313" key="3">
    <source>
        <dbReference type="Proteomes" id="UP000321034"/>
    </source>
</evidence>
<dbReference type="EMBL" id="VRSV01000002">
    <property type="protein sequence ID" value="TXK09342.1"/>
    <property type="molecule type" value="Genomic_DNA"/>
</dbReference>
<dbReference type="PROSITE" id="PS51257">
    <property type="entry name" value="PROKAR_LIPOPROTEIN"/>
    <property type="match status" value="1"/>
</dbReference>
<dbReference type="OrthoDB" id="5083660at2"/>
<evidence type="ECO:0000313" key="2">
    <source>
        <dbReference type="EMBL" id="TXK09342.1"/>
    </source>
</evidence>
<organism evidence="2 3">
    <name type="scientific">Microbacterium hatanonis</name>
    <dbReference type="NCBI Taxonomy" id="404366"/>
    <lineage>
        <taxon>Bacteria</taxon>
        <taxon>Bacillati</taxon>
        <taxon>Actinomycetota</taxon>
        <taxon>Actinomycetes</taxon>
        <taxon>Micrococcales</taxon>
        <taxon>Microbacteriaceae</taxon>
        <taxon>Microbacterium</taxon>
    </lineage>
</organism>
<proteinExistence type="predicted"/>
<evidence type="ECO:0000256" key="1">
    <source>
        <dbReference type="SAM" id="SignalP"/>
    </source>
</evidence>